<name>A0A6A7YD37_9PSED</name>
<evidence type="ECO:0000313" key="1">
    <source>
        <dbReference type="EMBL" id="MQU43055.1"/>
    </source>
</evidence>
<dbReference type="RefSeq" id="WP_153331484.1">
    <property type="nucleotide sequence ID" value="NZ_CP181271.1"/>
</dbReference>
<accession>A0A6A7YD37</accession>
<dbReference type="Proteomes" id="UP000466863">
    <property type="component" value="Unassembled WGS sequence"/>
</dbReference>
<organism evidence="1 2">
    <name type="scientific">Pseudomonas helleri</name>
    <dbReference type="NCBI Taxonomy" id="1608996"/>
    <lineage>
        <taxon>Bacteria</taxon>
        <taxon>Pseudomonadati</taxon>
        <taxon>Pseudomonadota</taxon>
        <taxon>Gammaproteobacteria</taxon>
        <taxon>Pseudomonadales</taxon>
        <taxon>Pseudomonadaceae</taxon>
        <taxon>Pseudomonas</taxon>
    </lineage>
</organism>
<reference evidence="1 2" key="1">
    <citation type="submission" date="2019-10" db="EMBL/GenBank/DDBJ databases">
        <title>Evaluation of single-gene subtyping targets for Pseudomonas.</title>
        <authorList>
            <person name="Reichler S.J."/>
            <person name="Orsi R.H."/>
            <person name="Wiedmann M."/>
            <person name="Martin N.H."/>
            <person name="Murphy S.I."/>
        </authorList>
    </citation>
    <scope>NUCLEOTIDE SEQUENCE [LARGE SCALE GENOMIC DNA]</scope>
    <source>
        <strain evidence="1 2">FSL R10-1876</strain>
    </source>
</reference>
<sequence>MNVRLLGVVGTVLALSGCATQPGECDAGNRDAGLFTKVNCDAGGGYRAQIQQNELALAQSQQENAMFHQVYEDIAAQQAASRANLQAQQQAQATLNQSLNKLLGSLKARTGNKAQVQQQIAGLEQQLKAAQVAPVSTSSPSQVAAKQQELKALQKKVNQLQFSLGYE</sequence>
<dbReference type="AlphaFoldDB" id="A0A6A7YD37"/>
<gene>
    <name evidence="1" type="ORF">GHO28_11160</name>
</gene>
<comment type="caution">
    <text evidence="1">The sequence shown here is derived from an EMBL/GenBank/DDBJ whole genome shotgun (WGS) entry which is preliminary data.</text>
</comment>
<proteinExistence type="predicted"/>
<evidence type="ECO:0000313" key="2">
    <source>
        <dbReference type="Proteomes" id="UP000466863"/>
    </source>
</evidence>
<dbReference type="PROSITE" id="PS51257">
    <property type="entry name" value="PROKAR_LIPOPROTEIN"/>
    <property type="match status" value="1"/>
</dbReference>
<dbReference type="EMBL" id="WIVV01000042">
    <property type="protein sequence ID" value="MQU43055.1"/>
    <property type="molecule type" value="Genomic_DNA"/>
</dbReference>
<protein>
    <submittedName>
        <fullName evidence="1">Uncharacterized protein</fullName>
    </submittedName>
</protein>